<keyword evidence="5" id="KW-0285">Flavoprotein</keyword>
<keyword evidence="4 13" id="KW-0028">Amino-acid biosynthesis</keyword>
<evidence type="ECO:0000256" key="8">
    <source>
        <dbReference type="ARBA" id="ARBA00022827"/>
    </source>
</evidence>
<dbReference type="InterPro" id="IPR029061">
    <property type="entry name" value="THDP-binding"/>
</dbReference>
<dbReference type="UniPathway" id="UPA00047">
    <property type="reaction ID" value="UER00055"/>
</dbReference>
<dbReference type="PANTHER" id="PTHR18968:SF13">
    <property type="entry name" value="ACETOLACTATE SYNTHASE CATALYTIC SUBUNIT, MITOCHONDRIAL"/>
    <property type="match status" value="1"/>
</dbReference>
<dbReference type="EMBL" id="LHXO01000021">
    <property type="protein sequence ID" value="KXA95225.1"/>
    <property type="molecule type" value="Genomic_DNA"/>
</dbReference>
<dbReference type="FunFam" id="3.40.50.970:FF:000007">
    <property type="entry name" value="Acetolactate synthase"/>
    <property type="match status" value="1"/>
</dbReference>
<protein>
    <recommendedName>
        <fullName evidence="13">Acetolactate synthase</fullName>
        <ecNumber evidence="13">2.2.1.6</ecNumber>
    </recommendedName>
</protein>
<comment type="similarity">
    <text evidence="3 13">Belongs to the TPP enzyme family.</text>
</comment>
<evidence type="ECO:0000256" key="3">
    <source>
        <dbReference type="ARBA" id="ARBA00007812"/>
    </source>
</evidence>
<comment type="pathway">
    <text evidence="2 13">Amino-acid biosynthesis; L-valine biosynthesis; L-valine from pyruvate: step 1/4.</text>
</comment>
<keyword evidence="18" id="KW-1185">Reference proteome</keyword>
<dbReference type="GO" id="GO:0050660">
    <property type="term" value="F:flavin adenine dinucleotide binding"/>
    <property type="evidence" value="ECO:0007669"/>
    <property type="project" value="InterPro"/>
</dbReference>
<dbReference type="InterPro" id="IPR039368">
    <property type="entry name" value="AHAS_TPP"/>
</dbReference>
<proteinExistence type="inferred from homology"/>
<dbReference type="Gene3D" id="3.40.50.970">
    <property type="match status" value="2"/>
</dbReference>
<dbReference type="Pfam" id="PF00205">
    <property type="entry name" value="TPP_enzyme_M"/>
    <property type="match status" value="1"/>
</dbReference>
<dbReference type="SUPFAM" id="SSF52467">
    <property type="entry name" value="DHS-like NAD/FAD-binding domain"/>
    <property type="match status" value="1"/>
</dbReference>
<dbReference type="InterPro" id="IPR012000">
    <property type="entry name" value="Thiamin_PyroP_enz_cen_dom"/>
</dbReference>
<dbReference type="SUPFAM" id="SSF52518">
    <property type="entry name" value="Thiamin diphosphate-binding fold (THDP-binding)"/>
    <property type="match status" value="2"/>
</dbReference>
<dbReference type="GO" id="GO:0005948">
    <property type="term" value="C:acetolactate synthase complex"/>
    <property type="evidence" value="ECO:0007669"/>
    <property type="project" value="TreeGrafter"/>
</dbReference>
<evidence type="ECO:0000256" key="2">
    <source>
        <dbReference type="ARBA" id="ARBA00005025"/>
    </source>
</evidence>
<evidence type="ECO:0000256" key="12">
    <source>
        <dbReference type="ARBA" id="ARBA00048670"/>
    </source>
</evidence>
<evidence type="ECO:0000313" key="18">
    <source>
        <dbReference type="Proteomes" id="UP000070284"/>
    </source>
</evidence>
<feature type="domain" description="Thiamine pyrophosphate enzyme TPP-binding" evidence="15">
    <location>
        <begin position="389"/>
        <end position="536"/>
    </location>
</feature>
<feature type="domain" description="Thiamine pyrophosphate enzyme N-terminal TPP-binding" evidence="16">
    <location>
        <begin position="5"/>
        <end position="117"/>
    </location>
</feature>
<keyword evidence="9 13" id="KW-0460">Magnesium</keyword>
<dbReference type="AlphaFoldDB" id="A0A133ULX4"/>
<dbReference type="FunFam" id="3.40.50.970:FF:000016">
    <property type="entry name" value="Acetolactate synthase"/>
    <property type="match status" value="1"/>
</dbReference>
<evidence type="ECO:0000259" key="16">
    <source>
        <dbReference type="Pfam" id="PF02776"/>
    </source>
</evidence>
<dbReference type="UniPathway" id="UPA00049">
    <property type="reaction ID" value="UER00059"/>
</dbReference>
<dbReference type="PANTHER" id="PTHR18968">
    <property type="entry name" value="THIAMINE PYROPHOSPHATE ENZYMES"/>
    <property type="match status" value="1"/>
</dbReference>
<dbReference type="GO" id="GO:0000287">
    <property type="term" value="F:magnesium ion binding"/>
    <property type="evidence" value="ECO:0007669"/>
    <property type="project" value="UniProtKB-UniRule"/>
</dbReference>
<evidence type="ECO:0000313" key="17">
    <source>
        <dbReference type="EMBL" id="KXA95225.1"/>
    </source>
</evidence>
<dbReference type="InterPro" id="IPR045229">
    <property type="entry name" value="TPP_enz"/>
</dbReference>
<dbReference type="GO" id="GO:0009097">
    <property type="term" value="P:isoleucine biosynthetic process"/>
    <property type="evidence" value="ECO:0007669"/>
    <property type="project" value="UniProtKB-UniPathway"/>
</dbReference>
<evidence type="ECO:0000256" key="9">
    <source>
        <dbReference type="ARBA" id="ARBA00022842"/>
    </source>
</evidence>
<keyword evidence="10 13" id="KW-0786">Thiamine pyrophosphate</keyword>
<dbReference type="EC" id="2.2.1.6" evidence="13"/>
<dbReference type="NCBIfam" id="TIGR00118">
    <property type="entry name" value="acolac_lg"/>
    <property type="match status" value="1"/>
</dbReference>
<evidence type="ECO:0000256" key="11">
    <source>
        <dbReference type="ARBA" id="ARBA00023304"/>
    </source>
</evidence>
<dbReference type="Pfam" id="PF02775">
    <property type="entry name" value="TPP_enzyme_C"/>
    <property type="match status" value="1"/>
</dbReference>
<reference evidence="17 18" key="1">
    <citation type="journal article" date="2016" name="Sci. Rep.">
        <title>Metabolic traits of an uncultured archaeal lineage -MSBL1- from brine pools of the Red Sea.</title>
        <authorList>
            <person name="Mwirichia R."/>
            <person name="Alam I."/>
            <person name="Rashid M."/>
            <person name="Vinu M."/>
            <person name="Ba-Alawi W."/>
            <person name="Anthony Kamau A."/>
            <person name="Kamanda Ngugi D."/>
            <person name="Goker M."/>
            <person name="Klenk H.P."/>
            <person name="Bajic V."/>
            <person name="Stingl U."/>
        </authorList>
    </citation>
    <scope>NUCLEOTIDE SEQUENCE [LARGE SCALE GENOMIC DNA]</scope>
    <source>
        <strain evidence="17">SCGC-AAA259E19</strain>
    </source>
</reference>
<organism evidence="17 18">
    <name type="scientific">candidate division MSBL1 archaeon SCGC-AAA259E19</name>
    <dbReference type="NCBI Taxonomy" id="1698264"/>
    <lineage>
        <taxon>Archaea</taxon>
        <taxon>Methanobacteriati</taxon>
        <taxon>Methanobacteriota</taxon>
        <taxon>candidate division MSBL1</taxon>
    </lineage>
</organism>
<evidence type="ECO:0000259" key="14">
    <source>
        <dbReference type="Pfam" id="PF00205"/>
    </source>
</evidence>
<evidence type="ECO:0000256" key="1">
    <source>
        <dbReference type="ARBA" id="ARBA00004974"/>
    </source>
</evidence>
<comment type="caution">
    <text evidence="17">The sequence shown here is derived from an EMBL/GenBank/DDBJ whole genome shotgun (WGS) entry which is preliminary data.</text>
</comment>
<dbReference type="InterPro" id="IPR011766">
    <property type="entry name" value="TPP_enzyme_TPP-bd"/>
</dbReference>
<dbReference type="GO" id="GO:0030976">
    <property type="term" value="F:thiamine pyrophosphate binding"/>
    <property type="evidence" value="ECO:0007669"/>
    <property type="project" value="UniProtKB-UniRule"/>
</dbReference>
<keyword evidence="7 13" id="KW-0479">Metal-binding</keyword>
<evidence type="ECO:0000256" key="6">
    <source>
        <dbReference type="ARBA" id="ARBA00022679"/>
    </source>
</evidence>
<dbReference type="InterPro" id="IPR000399">
    <property type="entry name" value="TPP-bd_CS"/>
</dbReference>
<dbReference type="InterPro" id="IPR029035">
    <property type="entry name" value="DHS-like_NAD/FAD-binding_dom"/>
</dbReference>
<name>A0A133ULX4_9EURY</name>
<dbReference type="InterPro" id="IPR012001">
    <property type="entry name" value="Thiamin_PyroP_enz_TPP-bd_dom"/>
</dbReference>
<keyword evidence="8" id="KW-0274">FAD</keyword>
<dbReference type="InterPro" id="IPR012846">
    <property type="entry name" value="Acetolactate_synth_lsu"/>
</dbReference>
<comment type="cofactor">
    <cofactor evidence="13">
        <name>Mg(2+)</name>
        <dbReference type="ChEBI" id="CHEBI:18420"/>
    </cofactor>
    <text evidence="13">Binds 1 Mg(2+) ion per subunit.</text>
</comment>
<evidence type="ECO:0000256" key="7">
    <source>
        <dbReference type="ARBA" id="ARBA00022723"/>
    </source>
</evidence>
<dbReference type="Pfam" id="PF02776">
    <property type="entry name" value="TPP_enzyme_N"/>
    <property type="match status" value="1"/>
</dbReference>
<comment type="pathway">
    <text evidence="1 13">Amino-acid biosynthesis; L-isoleucine biosynthesis; L-isoleucine from 2-oxobutanoate: step 1/4.</text>
</comment>
<dbReference type="CDD" id="cd07035">
    <property type="entry name" value="TPP_PYR_POX_like"/>
    <property type="match status" value="1"/>
</dbReference>
<feature type="domain" description="Thiamine pyrophosphate enzyme central" evidence="14">
    <location>
        <begin position="193"/>
        <end position="327"/>
    </location>
</feature>
<dbReference type="GO" id="GO:0003984">
    <property type="term" value="F:acetolactate synthase activity"/>
    <property type="evidence" value="ECO:0007669"/>
    <property type="project" value="UniProtKB-EC"/>
</dbReference>
<sequence length="559" mass="61216">MTELTGAEALVEALKEEGVEHIFGIPGGAMIDVYDVLYDEEGIDHILTRHEQGAAHAADAYARVTGEPGVCMATSGPGATNLTTGITNAYMDSSPVIAITGQVPKRLLGTDAFQEADMLSTFLPNTKHNFMLRQVSEIPERVNYAFKIATTGRPGPVHIDFPKDIQKEEGDMEIPAEAEGVKSPRREPKEEEVEEAVELLVEADRPLIFAGGGVVLSKAWPELRELAETLQIPVVTSTMAKGVIPEDRPLSLGILGMHGRMSANLAVTECDILLGVGVRFDDRQTGDLRHFAPKADIIHIDIDPVEIGKNIHVEVPIVADAKTALKRMIEYLKSNSLSRSADEWNERTSKLKEKFKPRMDYDETPIKPQRVIKETMEVLDDDAIITAEVGQCQMWAAHFYDMKKPRKFINSGGLGTMGFGFPAAIGAKVGRPDCQVVDIAGDGSFLMNSQELATAVENDIPVIVLIFNNRYLGMVKQWQDLFYDKRRSATDLGQSPDFPELAESYGAYGARVTRPGEIVPKLQEALDSGKPAVLDVAIDPDEHVLPMVPSGGRLDEMLT</sequence>
<evidence type="ECO:0000259" key="15">
    <source>
        <dbReference type="Pfam" id="PF02775"/>
    </source>
</evidence>
<dbReference type="Proteomes" id="UP000070284">
    <property type="component" value="Unassembled WGS sequence"/>
</dbReference>
<evidence type="ECO:0000256" key="4">
    <source>
        <dbReference type="ARBA" id="ARBA00022605"/>
    </source>
</evidence>
<keyword evidence="11 13" id="KW-0100">Branched-chain amino acid biosynthesis</keyword>
<dbReference type="GO" id="GO:0009099">
    <property type="term" value="P:L-valine biosynthetic process"/>
    <property type="evidence" value="ECO:0007669"/>
    <property type="project" value="UniProtKB-UniPathway"/>
</dbReference>
<dbReference type="PATRIC" id="fig|1698264.3.peg.951"/>
<dbReference type="CDD" id="cd02015">
    <property type="entry name" value="TPP_AHAS"/>
    <property type="match status" value="1"/>
</dbReference>
<dbReference type="PROSITE" id="PS00187">
    <property type="entry name" value="TPP_ENZYMES"/>
    <property type="match status" value="1"/>
</dbReference>
<evidence type="ECO:0000256" key="13">
    <source>
        <dbReference type="RuleBase" id="RU003591"/>
    </source>
</evidence>
<keyword evidence="6 13" id="KW-0808">Transferase</keyword>
<evidence type="ECO:0000256" key="10">
    <source>
        <dbReference type="ARBA" id="ARBA00023052"/>
    </source>
</evidence>
<comment type="catalytic activity">
    <reaction evidence="12 13">
        <text>2 pyruvate + H(+) = (2S)-2-acetolactate + CO2</text>
        <dbReference type="Rhea" id="RHEA:25249"/>
        <dbReference type="ChEBI" id="CHEBI:15361"/>
        <dbReference type="ChEBI" id="CHEBI:15378"/>
        <dbReference type="ChEBI" id="CHEBI:16526"/>
        <dbReference type="ChEBI" id="CHEBI:58476"/>
        <dbReference type="EC" id="2.2.1.6"/>
    </reaction>
</comment>
<gene>
    <name evidence="17" type="ORF">AKJ65_02205</name>
</gene>
<dbReference type="Gene3D" id="3.40.50.1220">
    <property type="entry name" value="TPP-binding domain"/>
    <property type="match status" value="1"/>
</dbReference>
<evidence type="ECO:0000256" key="5">
    <source>
        <dbReference type="ARBA" id="ARBA00022630"/>
    </source>
</evidence>
<dbReference type="FunFam" id="3.40.50.1220:FF:000008">
    <property type="entry name" value="Acetolactate synthase"/>
    <property type="match status" value="1"/>
</dbReference>
<accession>A0A133ULX4</accession>
<comment type="cofactor">
    <cofactor evidence="13">
        <name>thiamine diphosphate</name>
        <dbReference type="ChEBI" id="CHEBI:58937"/>
    </cofactor>
    <text evidence="13">Binds 1 thiamine pyrophosphate per subunit.</text>
</comment>
<dbReference type="GO" id="GO:0044272">
    <property type="term" value="P:sulfur compound biosynthetic process"/>
    <property type="evidence" value="ECO:0007669"/>
    <property type="project" value="UniProtKB-ARBA"/>
</dbReference>